<accession>A0ABP0L8I1</accession>
<gene>
    <name evidence="2" type="ORF">SCF082_LOCUS21299</name>
</gene>
<feature type="non-terminal residue" evidence="2">
    <location>
        <position position="1"/>
    </location>
</feature>
<dbReference type="EMBL" id="CAXAMM010015080">
    <property type="protein sequence ID" value="CAK9035461.1"/>
    <property type="molecule type" value="Genomic_DNA"/>
</dbReference>
<feature type="compositionally biased region" description="Basic residues" evidence="1">
    <location>
        <begin position="15"/>
        <end position="30"/>
    </location>
</feature>
<feature type="compositionally biased region" description="Basic and acidic residues" evidence="1">
    <location>
        <begin position="56"/>
        <end position="65"/>
    </location>
</feature>
<feature type="non-terminal residue" evidence="2">
    <location>
        <position position="77"/>
    </location>
</feature>
<evidence type="ECO:0000313" key="3">
    <source>
        <dbReference type="Proteomes" id="UP001642464"/>
    </source>
</evidence>
<comment type="caution">
    <text evidence="2">The sequence shown here is derived from an EMBL/GenBank/DDBJ whole genome shotgun (WGS) entry which is preliminary data.</text>
</comment>
<evidence type="ECO:0000256" key="1">
    <source>
        <dbReference type="SAM" id="MobiDB-lite"/>
    </source>
</evidence>
<keyword evidence="3" id="KW-1185">Reference proteome</keyword>
<reference evidence="2 3" key="1">
    <citation type="submission" date="2024-02" db="EMBL/GenBank/DDBJ databases">
        <authorList>
            <person name="Chen Y."/>
            <person name="Shah S."/>
            <person name="Dougan E. K."/>
            <person name="Thang M."/>
            <person name="Chan C."/>
        </authorList>
    </citation>
    <scope>NUCLEOTIDE SEQUENCE [LARGE SCALE GENOMIC DNA]</scope>
</reference>
<dbReference type="Proteomes" id="UP001642464">
    <property type="component" value="Unassembled WGS sequence"/>
</dbReference>
<proteinExistence type="predicted"/>
<sequence length="77" mass="9620">GKKRLMRSKVMMKQSRLRRWSNGVCRRRRTLSSVERPRRRPRNRLARLRKRRRRRSEAEAEADHPRSRIWKRLCGRK</sequence>
<protein>
    <submittedName>
        <fullName evidence="2">Uncharacterized protein</fullName>
    </submittedName>
</protein>
<organism evidence="2 3">
    <name type="scientific">Durusdinium trenchii</name>
    <dbReference type="NCBI Taxonomy" id="1381693"/>
    <lineage>
        <taxon>Eukaryota</taxon>
        <taxon>Sar</taxon>
        <taxon>Alveolata</taxon>
        <taxon>Dinophyceae</taxon>
        <taxon>Suessiales</taxon>
        <taxon>Symbiodiniaceae</taxon>
        <taxon>Durusdinium</taxon>
    </lineage>
</organism>
<feature type="region of interest" description="Disordered" evidence="1">
    <location>
        <begin position="1"/>
        <end position="65"/>
    </location>
</feature>
<name>A0ABP0L8I1_9DINO</name>
<feature type="compositionally biased region" description="Basic residues" evidence="1">
    <location>
        <begin position="37"/>
        <end position="55"/>
    </location>
</feature>
<evidence type="ECO:0000313" key="2">
    <source>
        <dbReference type="EMBL" id="CAK9035461.1"/>
    </source>
</evidence>